<dbReference type="AlphaFoldDB" id="A0A2I0T886"/>
<evidence type="ECO:0000313" key="3">
    <source>
        <dbReference type="EMBL" id="PKU30011.1"/>
    </source>
</evidence>
<accession>A0A2I0T886</accession>
<keyword evidence="4" id="KW-1185">Reference proteome</keyword>
<keyword evidence="2" id="KW-0812">Transmembrane</keyword>
<sequence>MELVMRLLLYNAPSSIYLGIWAIAVAYFNSLVMCIQGDQGGAGVPGDIGFQGDKGFPGDIGPPGENGPEGLKGKPGARGLPGPRGLPGQEGRSGRKGFPGRPGPDGPKVRKKFVHDQRSSEWKGGKEEGEVSFLNFTMLQAEVIHSRQDQGN</sequence>
<name>A0A2I0T886_LIMLA</name>
<feature type="region of interest" description="Disordered" evidence="1">
    <location>
        <begin position="49"/>
        <end position="127"/>
    </location>
</feature>
<organism evidence="3 4">
    <name type="scientific">Limosa lapponica baueri</name>
    <dbReference type="NCBI Taxonomy" id="1758121"/>
    <lineage>
        <taxon>Eukaryota</taxon>
        <taxon>Metazoa</taxon>
        <taxon>Chordata</taxon>
        <taxon>Craniata</taxon>
        <taxon>Vertebrata</taxon>
        <taxon>Euteleostomi</taxon>
        <taxon>Archelosauria</taxon>
        <taxon>Archosauria</taxon>
        <taxon>Dinosauria</taxon>
        <taxon>Saurischia</taxon>
        <taxon>Theropoda</taxon>
        <taxon>Coelurosauria</taxon>
        <taxon>Aves</taxon>
        <taxon>Neognathae</taxon>
        <taxon>Neoaves</taxon>
        <taxon>Charadriiformes</taxon>
        <taxon>Scolopacidae</taxon>
        <taxon>Limosa</taxon>
    </lineage>
</organism>
<gene>
    <name evidence="3" type="ORF">llap_19685</name>
</gene>
<dbReference type="GO" id="GO:0005615">
    <property type="term" value="C:extracellular space"/>
    <property type="evidence" value="ECO:0007669"/>
    <property type="project" value="TreeGrafter"/>
</dbReference>
<feature type="compositionally biased region" description="Basic and acidic residues" evidence="1">
    <location>
        <begin position="114"/>
        <end position="127"/>
    </location>
</feature>
<dbReference type="GO" id="GO:0005581">
    <property type="term" value="C:collagen trimer"/>
    <property type="evidence" value="ECO:0007669"/>
    <property type="project" value="UniProtKB-KW"/>
</dbReference>
<dbReference type="PANTHER" id="PTHR24023:SF1112">
    <property type="entry name" value="COL_CUTICLE_N DOMAIN-CONTAINING PROTEIN-RELATED"/>
    <property type="match status" value="1"/>
</dbReference>
<feature type="compositionally biased region" description="Low complexity" evidence="1">
    <location>
        <begin position="77"/>
        <end position="87"/>
    </location>
</feature>
<evidence type="ECO:0000313" key="4">
    <source>
        <dbReference type="Proteomes" id="UP000233556"/>
    </source>
</evidence>
<evidence type="ECO:0000256" key="1">
    <source>
        <dbReference type="SAM" id="MobiDB-lite"/>
    </source>
</evidence>
<keyword evidence="2" id="KW-1133">Transmembrane helix</keyword>
<proteinExistence type="predicted"/>
<protein>
    <submittedName>
        <fullName evidence="3">Collagen alpha-1 chain</fullName>
    </submittedName>
</protein>
<reference evidence="4" key="2">
    <citation type="submission" date="2017-12" db="EMBL/GenBank/DDBJ databases">
        <title>Genome sequence of the Bar-tailed Godwit (Limosa lapponica baueri).</title>
        <authorList>
            <person name="Lima N.C.B."/>
            <person name="Parody-Merino A.M."/>
            <person name="Battley P.F."/>
            <person name="Fidler A.E."/>
            <person name="Prosdocimi F."/>
        </authorList>
    </citation>
    <scope>NUCLEOTIDE SEQUENCE [LARGE SCALE GENOMIC DNA]</scope>
</reference>
<dbReference type="GO" id="GO:0031012">
    <property type="term" value="C:extracellular matrix"/>
    <property type="evidence" value="ECO:0007669"/>
    <property type="project" value="TreeGrafter"/>
</dbReference>
<dbReference type="PANTHER" id="PTHR24023">
    <property type="entry name" value="COLLAGEN ALPHA"/>
    <property type="match status" value="1"/>
</dbReference>
<dbReference type="InterPro" id="IPR050149">
    <property type="entry name" value="Collagen_superfamily"/>
</dbReference>
<dbReference type="OrthoDB" id="6380629at2759"/>
<dbReference type="InterPro" id="IPR008160">
    <property type="entry name" value="Collagen"/>
</dbReference>
<dbReference type="GO" id="GO:0030198">
    <property type="term" value="P:extracellular matrix organization"/>
    <property type="evidence" value="ECO:0007669"/>
    <property type="project" value="TreeGrafter"/>
</dbReference>
<dbReference type="Pfam" id="PF01391">
    <property type="entry name" value="Collagen"/>
    <property type="match status" value="1"/>
</dbReference>
<dbReference type="EMBL" id="KZ515648">
    <property type="protein sequence ID" value="PKU30011.1"/>
    <property type="molecule type" value="Genomic_DNA"/>
</dbReference>
<dbReference type="Proteomes" id="UP000233556">
    <property type="component" value="Unassembled WGS sequence"/>
</dbReference>
<reference evidence="4" key="1">
    <citation type="submission" date="2017-11" db="EMBL/GenBank/DDBJ databases">
        <authorList>
            <person name="Lima N.C."/>
            <person name="Parody-Merino A.M."/>
            <person name="Battley P.F."/>
            <person name="Fidler A.E."/>
            <person name="Prosdocimi F."/>
        </authorList>
    </citation>
    <scope>NUCLEOTIDE SEQUENCE [LARGE SCALE GENOMIC DNA]</scope>
</reference>
<evidence type="ECO:0000256" key="2">
    <source>
        <dbReference type="SAM" id="Phobius"/>
    </source>
</evidence>
<feature type="transmembrane region" description="Helical" evidence="2">
    <location>
        <begin position="7"/>
        <end position="28"/>
    </location>
</feature>
<dbReference type="GO" id="GO:0030020">
    <property type="term" value="F:extracellular matrix structural constituent conferring tensile strength"/>
    <property type="evidence" value="ECO:0007669"/>
    <property type="project" value="TreeGrafter"/>
</dbReference>
<keyword evidence="2" id="KW-0472">Membrane</keyword>
<keyword evidence="3" id="KW-0176">Collagen</keyword>